<sequence length="193" mass="21182">MARRSSWPHFLILVCDIIIIVAAVQLWVRIKQTLPPADYRVRVVAQQWAWVFTDPGPDGKLDTPDDVRTTDEVHLLVNKRYHFLLESKDVLHSFFVPAFRMKQDAIPGRVYTGWFETTKTGTYDVLCAEICGIGHGVMGAKLVVENAPEHAVWLAQHARDGALATLNSPSPADTTAAAAAVPASAAATTGRTH</sequence>
<proteinExistence type="inferred from homology"/>
<feature type="transmembrane region" description="Helical" evidence="8">
    <location>
        <begin position="7"/>
        <end position="28"/>
    </location>
</feature>
<dbReference type="SUPFAM" id="SSF49503">
    <property type="entry name" value="Cupredoxins"/>
    <property type="match status" value="1"/>
</dbReference>
<comment type="similarity">
    <text evidence="2">Belongs to the cytochrome c oxidase subunit 2 family.</text>
</comment>
<evidence type="ECO:0000313" key="11">
    <source>
        <dbReference type="Proteomes" id="UP000319836"/>
    </source>
</evidence>
<reference evidence="10 11" key="1">
    <citation type="journal article" date="2019" name="Nat. Microbiol.">
        <title>Mediterranean grassland soil C-N compound turnover is dependent on rainfall and depth, and is mediated by genomically divergent microorganisms.</title>
        <authorList>
            <person name="Diamond S."/>
            <person name="Andeer P.F."/>
            <person name="Li Z."/>
            <person name="Crits-Christoph A."/>
            <person name="Burstein D."/>
            <person name="Anantharaman K."/>
            <person name="Lane K.R."/>
            <person name="Thomas B.C."/>
            <person name="Pan C."/>
            <person name="Northen T.R."/>
            <person name="Banfield J.F."/>
        </authorList>
    </citation>
    <scope>NUCLEOTIDE SEQUENCE [LARGE SCALE GENOMIC DNA]</scope>
    <source>
        <strain evidence="10">WS_10</strain>
    </source>
</reference>
<dbReference type="EMBL" id="VBPA01000028">
    <property type="protein sequence ID" value="TMQ72990.1"/>
    <property type="molecule type" value="Genomic_DNA"/>
</dbReference>
<dbReference type="CDD" id="cd13919">
    <property type="entry name" value="CuRO_HCO_II_like_5"/>
    <property type="match status" value="1"/>
</dbReference>
<protein>
    <recommendedName>
        <fullName evidence="9">Cytochrome oxidase subunit II copper A binding domain-containing protein</fullName>
    </recommendedName>
</protein>
<keyword evidence="5" id="KW-0249">Electron transport</keyword>
<comment type="subcellular location">
    <subcellularLocation>
        <location evidence="1">Membrane</location>
    </subcellularLocation>
</comment>
<dbReference type="PANTHER" id="PTHR22888">
    <property type="entry name" value="CYTOCHROME C OXIDASE, SUBUNIT II"/>
    <property type="match status" value="1"/>
</dbReference>
<dbReference type="PROSITE" id="PS00078">
    <property type="entry name" value="COX2"/>
    <property type="match status" value="1"/>
</dbReference>
<dbReference type="GO" id="GO:0016020">
    <property type="term" value="C:membrane"/>
    <property type="evidence" value="ECO:0007669"/>
    <property type="project" value="UniProtKB-SubCell"/>
</dbReference>
<feature type="domain" description="Cytochrome oxidase subunit II copper A binding" evidence="9">
    <location>
        <begin position="36"/>
        <end position="156"/>
    </location>
</feature>
<evidence type="ECO:0000256" key="2">
    <source>
        <dbReference type="ARBA" id="ARBA00007866"/>
    </source>
</evidence>
<evidence type="ECO:0000256" key="7">
    <source>
        <dbReference type="ARBA" id="ARBA00023136"/>
    </source>
</evidence>
<dbReference type="InterPro" id="IPR045187">
    <property type="entry name" value="CcO_II"/>
</dbReference>
<evidence type="ECO:0000313" key="10">
    <source>
        <dbReference type="EMBL" id="TMQ72990.1"/>
    </source>
</evidence>
<keyword evidence="6" id="KW-0186">Copper</keyword>
<dbReference type="GO" id="GO:0005507">
    <property type="term" value="F:copper ion binding"/>
    <property type="evidence" value="ECO:0007669"/>
    <property type="project" value="InterPro"/>
</dbReference>
<evidence type="ECO:0000256" key="3">
    <source>
        <dbReference type="ARBA" id="ARBA00022448"/>
    </source>
</evidence>
<dbReference type="PROSITE" id="PS50857">
    <property type="entry name" value="COX2_CUA"/>
    <property type="match status" value="1"/>
</dbReference>
<name>A0A538UAW6_UNCEI</name>
<organism evidence="10 11">
    <name type="scientific">Eiseniibacteriota bacterium</name>
    <dbReference type="NCBI Taxonomy" id="2212470"/>
    <lineage>
        <taxon>Bacteria</taxon>
        <taxon>Candidatus Eiseniibacteriota</taxon>
    </lineage>
</organism>
<keyword evidence="7 8" id="KW-0472">Membrane</keyword>
<keyword evidence="8" id="KW-1133">Transmembrane helix</keyword>
<evidence type="ECO:0000256" key="4">
    <source>
        <dbReference type="ARBA" id="ARBA00022723"/>
    </source>
</evidence>
<evidence type="ECO:0000259" key="9">
    <source>
        <dbReference type="PROSITE" id="PS50857"/>
    </source>
</evidence>
<keyword evidence="4" id="KW-0479">Metal-binding</keyword>
<gene>
    <name evidence="10" type="ORF">E6K80_01290</name>
</gene>
<dbReference type="Pfam" id="PF00116">
    <property type="entry name" value="COX2"/>
    <property type="match status" value="1"/>
</dbReference>
<accession>A0A538UAW6</accession>
<evidence type="ECO:0000256" key="5">
    <source>
        <dbReference type="ARBA" id="ARBA00022982"/>
    </source>
</evidence>
<dbReference type="AlphaFoldDB" id="A0A538UAW6"/>
<dbReference type="PANTHER" id="PTHR22888:SF9">
    <property type="entry name" value="CYTOCHROME C OXIDASE SUBUNIT 2"/>
    <property type="match status" value="1"/>
</dbReference>
<evidence type="ECO:0000256" key="8">
    <source>
        <dbReference type="SAM" id="Phobius"/>
    </source>
</evidence>
<dbReference type="Proteomes" id="UP000319836">
    <property type="component" value="Unassembled WGS sequence"/>
</dbReference>
<dbReference type="GO" id="GO:0004129">
    <property type="term" value="F:cytochrome-c oxidase activity"/>
    <property type="evidence" value="ECO:0007669"/>
    <property type="project" value="InterPro"/>
</dbReference>
<dbReference type="InterPro" id="IPR002429">
    <property type="entry name" value="CcO_II-like_C"/>
</dbReference>
<dbReference type="Gene3D" id="2.60.40.420">
    <property type="entry name" value="Cupredoxins - blue copper proteins"/>
    <property type="match status" value="1"/>
</dbReference>
<evidence type="ECO:0000256" key="1">
    <source>
        <dbReference type="ARBA" id="ARBA00004370"/>
    </source>
</evidence>
<comment type="caution">
    <text evidence="10">The sequence shown here is derived from an EMBL/GenBank/DDBJ whole genome shotgun (WGS) entry which is preliminary data.</text>
</comment>
<dbReference type="InterPro" id="IPR001505">
    <property type="entry name" value="Copper_CuA"/>
</dbReference>
<dbReference type="GO" id="GO:0042773">
    <property type="term" value="P:ATP synthesis coupled electron transport"/>
    <property type="evidence" value="ECO:0007669"/>
    <property type="project" value="TreeGrafter"/>
</dbReference>
<keyword evidence="3" id="KW-0813">Transport</keyword>
<evidence type="ECO:0000256" key="6">
    <source>
        <dbReference type="ARBA" id="ARBA00023008"/>
    </source>
</evidence>
<dbReference type="InterPro" id="IPR008972">
    <property type="entry name" value="Cupredoxin"/>
</dbReference>
<keyword evidence="8" id="KW-0812">Transmembrane</keyword>